<keyword evidence="2" id="KW-1185">Reference proteome</keyword>
<sequence>MSVAAPNTQVLANKYSPSSDISLDSFKVVTAPAPTKESLNDNQVLIRNLYLSIDPYTCQRLIGDSEKYIPQFELNKPIRGYGSAVVEASTNPDFAVGEIVDVPDASWENLSVVDAAALRKAPSGANARDL</sequence>
<dbReference type="Proteomes" id="UP001150603">
    <property type="component" value="Unassembled WGS sequence"/>
</dbReference>
<organism evidence="1 2">
    <name type="scientific">Linderina macrospora</name>
    <dbReference type="NCBI Taxonomy" id="4868"/>
    <lineage>
        <taxon>Eukaryota</taxon>
        <taxon>Fungi</taxon>
        <taxon>Fungi incertae sedis</taxon>
        <taxon>Zoopagomycota</taxon>
        <taxon>Kickxellomycotina</taxon>
        <taxon>Kickxellomycetes</taxon>
        <taxon>Kickxellales</taxon>
        <taxon>Kickxellaceae</taxon>
        <taxon>Linderina</taxon>
    </lineage>
</organism>
<reference evidence="1" key="1">
    <citation type="submission" date="2022-07" db="EMBL/GenBank/DDBJ databases">
        <title>Phylogenomic reconstructions and comparative analyses of Kickxellomycotina fungi.</title>
        <authorList>
            <person name="Reynolds N.K."/>
            <person name="Stajich J.E."/>
            <person name="Barry K."/>
            <person name="Grigoriev I.V."/>
            <person name="Crous P."/>
            <person name="Smith M.E."/>
        </authorList>
    </citation>
    <scope>NUCLEOTIDE SEQUENCE</scope>
    <source>
        <strain evidence="1">NRRL 5244</strain>
    </source>
</reference>
<evidence type="ECO:0000313" key="2">
    <source>
        <dbReference type="Proteomes" id="UP001150603"/>
    </source>
</evidence>
<comment type="caution">
    <text evidence="1">The sequence shown here is derived from an EMBL/GenBank/DDBJ whole genome shotgun (WGS) entry which is preliminary data.</text>
</comment>
<evidence type="ECO:0000313" key="1">
    <source>
        <dbReference type="EMBL" id="KAJ1937458.1"/>
    </source>
</evidence>
<dbReference type="EMBL" id="JANBPW010003510">
    <property type="protein sequence ID" value="KAJ1937458.1"/>
    <property type="molecule type" value="Genomic_DNA"/>
</dbReference>
<proteinExistence type="predicted"/>
<accession>A0ACC1J4N3</accession>
<gene>
    <name evidence="1" type="ORF">FBU59_004743</name>
</gene>
<feature type="non-terminal residue" evidence="1">
    <location>
        <position position="130"/>
    </location>
</feature>
<name>A0ACC1J4N3_9FUNG</name>
<protein>
    <submittedName>
        <fullName evidence="1">Uncharacterized protein</fullName>
    </submittedName>
</protein>